<evidence type="ECO:0000313" key="2">
    <source>
        <dbReference type="Proteomes" id="UP001497535"/>
    </source>
</evidence>
<accession>A0ACB1AZR9</accession>
<reference evidence="1" key="1">
    <citation type="submission" date="2023-11" db="EMBL/GenBank/DDBJ databases">
        <authorList>
            <person name="Poullet M."/>
        </authorList>
    </citation>
    <scope>NUCLEOTIDE SEQUENCE</scope>
    <source>
        <strain evidence="1">E1834</strain>
    </source>
</reference>
<protein>
    <submittedName>
        <fullName evidence="1">Uncharacterized protein</fullName>
    </submittedName>
</protein>
<dbReference type="Proteomes" id="UP001497535">
    <property type="component" value="Unassembled WGS sequence"/>
</dbReference>
<comment type="caution">
    <text evidence="1">The sequence shown here is derived from an EMBL/GenBank/DDBJ whole genome shotgun (WGS) entry which is preliminary data.</text>
</comment>
<gene>
    <name evidence="1" type="ORF">MENTE1834_LOCUS45369</name>
</gene>
<name>A0ACB1AZR9_MELEN</name>
<keyword evidence="2" id="KW-1185">Reference proteome</keyword>
<dbReference type="EMBL" id="CAVMJV010000150">
    <property type="protein sequence ID" value="CAK5114456.1"/>
    <property type="molecule type" value="Genomic_DNA"/>
</dbReference>
<evidence type="ECO:0000313" key="1">
    <source>
        <dbReference type="EMBL" id="CAK5114456.1"/>
    </source>
</evidence>
<organism evidence="1 2">
    <name type="scientific">Meloidogyne enterolobii</name>
    <name type="common">Root-knot nematode worm</name>
    <name type="synonym">Meloidogyne mayaguensis</name>
    <dbReference type="NCBI Taxonomy" id="390850"/>
    <lineage>
        <taxon>Eukaryota</taxon>
        <taxon>Metazoa</taxon>
        <taxon>Ecdysozoa</taxon>
        <taxon>Nematoda</taxon>
        <taxon>Chromadorea</taxon>
        <taxon>Rhabditida</taxon>
        <taxon>Tylenchina</taxon>
        <taxon>Tylenchomorpha</taxon>
        <taxon>Tylenchoidea</taxon>
        <taxon>Meloidogynidae</taxon>
        <taxon>Meloidogyninae</taxon>
        <taxon>Meloidogyne</taxon>
    </lineage>
</organism>
<sequence>MEELKNFKPIDLYEKLRLSDNDFDAWLEKLGLLHGKRTCYKCGGRTTISVKEDERYGCWRCYLPEFMWRKRFGNIENVFYNFWHHVSLFYPCERNE</sequence>
<proteinExistence type="predicted"/>